<name>A0AAV8W5R3_9CUCU</name>
<accession>A0AAV8W5R3</accession>
<organism evidence="2 3">
    <name type="scientific">Exocentrus adspersus</name>
    <dbReference type="NCBI Taxonomy" id="1586481"/>
    <lineage>
        <taxon>Eukaryota</taxon>
        <taxon>Metazoa</taxon>
        <taxon>Ecdysozoa</taxon>
        <taxon>Arthropoda</taxon>
        <taxon>Hexapoda</taxon>
        <taxon>Insecta</taxon>
        <taxon>Pterygota</taxon>
        <taxon>Neoptera</taxon>
        <taxon>Endopterygota</taxon>
        <taxon>Coleoptera</taxon>
        <taxon>Polyphaga</taxon>
        <taxon>Cucujiformia</taxon>
        <taxon>Chrysomeloidea</taxon>
        <taxon>Cerambycidae</taxon>
        <taxon>Lamiinae</taxon>
        <taxon>Acanthocinini</taxon>
        <taxon>Exocentrus</taxon>
    </lineage>
</organism>
<evidence type="ECO:0000313" key="3">
    <source>
        <dbReference type="Proteomes" id="UP001159042"/>
    </source>
</evidence>
<dbReference type="AlphaFoldDB" id="A0AAV8W5R3"/>
<evidence type="ECO:0000256" key="1">
    <source>
        <dbReference type="SAM" id="Coils"/>
    </source>
</evidence>
<sequence>MHYEEVKDFETNRQLLENQTFLFNENQKLQEEVNRLSAQLDHLKQTTVSPEVLHALKREKDNLLGHNISLKAKIRRLSAAPPPVTAPEIENEKLSYQELNKSANDLEKILSKLSTHSDRLSITTPHENLSETVTALTKKLEEEQNRNEELQENIRKLREDDEKYVLREKITDMKQLLTDLEVENTKLKLESEQLVEDAETYKKELNEAIEEAKATTKRNYELEDEIHRLKQVISDLENDNLRLKKEMIEELNEANRAKRVSADTEIALQHISEAYENKRKEVMQLTKRLEDAENIIDIFKRQFNDD</sequence>
<proteinExistence type="predicted"/>
<keyword evidence="3" id="KW-1185">Reference proteome</keyword>
<reference evidence="2 3" key="1">
    <citation type="journal article" date="2023" name="Insect Mol. Biol.">
        <title>Genome sequencing provides insights into the evolution of gene families encoding plant cell wall-degrading enzymes in longhorned beetles.</title>
        <authorList>
            <person name="Shin N.R."/>
            <person name="Okamura Y."/>
            <person name="Kirsch R."/>
            <person name="Pauchet Y."/>
        </authorList>
    </citation>
    <scope>NUCLEOTIDE SEQUENCE [LARGE SCALE GENOMIC DNA]</scope>
    <source>
        <strain evidence="2">EAD_L_NR</strain>
    </source>
</reference>
<keyword evidence="1" id="KW-0175">Coiled coil</keyword>
<feature type="coiled-coil region" evidence="1">
    <location>
        <begin position="12"/>
        <end position="46"/>
    </location>
</feature>
<gene>
    <name evidence="2" type="ORF">NQ315_008589</name>
</gene>
<protein>
    <submittedName>
        <fullName evidence="2">Uncharacterized protein</fullName>
    </submittedName>
</protein>
<comment type="caution">
    <text evidence="2">The sequence shown here is derived from an EMBL/GenBank/DDBJ whole genome shotgun (WGS) entry which is preliminary data.</text>
</comment>
<dbReference type="Proteomes" id="UP001159042">
    <property type="component" value="Unassembled WGS sequence"/>
</dbReference>
<dbReference type="EMBL" id="JANEYG010000008">
    <property type="protein sequence ID" value="KAJ8921955.1"/>
    <property type="molecule type" value="Genomic_DNA"/>
</dbReference>
<feature type="coiled-coil region" evidence="1">
    <location>
        <begin position="89"/>
        <end position="302"/>
    </location>
</feature>
<evidence type="ECO:0000313" key="2">
    <source>
        <dbReference type="EMBL" id="KAJ8921955.1"/>
    </source>
</evidence>